<name>A0A921DZ70_9HYPH</name>
<dbReference type="InterPro" id="IPR021487">
    <property type="entry name" value="DUF3140"/>
</dbReference>
<sequence>MAERQDKDDHEAVWKDFKEAVNMTASALEKFLETDESQSVGQKKDGGEATGHKQGRRIVEILHKKKGDLTDDDYADMKKAVGYIHRHLKQGGPDDKSKLKESPWRLSLMNWGHDPLKD</sequence>
<proteinExistence type="predicted"/>
<comment type="caution">
    <text evidence="2">The sequence shown here is derived from an EMBL/GenBank/DDBJ whole genome shotgun (WGS) entry which is preliminary data.</text>
</comment>
<gene>
    <name evidence="2" type="ORF">K8W01_01700</name>
</gene>
<dbReference type="PANTHER" id="PTHR40630:SF1">
    <property type="entry name" value="DNA-BINDING PROTEIN"/>
    <property type="match status" value="1"/>
</dbReference>
<reference evidence="2" key="1">
    <citation type="journal article" date="2021" name="PeerJ">
        <title>Extensive microbial diversity within the chicken gut microbiome revealed by metagenomics and culture.</title>
        <authorList>
            <person name="Gilroy R."/>
            <person name="Ravi A."/>
            <person name="Getino M."/>
            <person name="Pursley I."/>
            <person name="Horton D.L."/>
            <person name="Alikhan N.F."/>
            <person name="Baker D."/>
            <person name="Gharbi K."/>
            <person name="Hall N."/>
            <person name="Watson M."/>
            <person name="Adriaenssens E.M."/>
            <person name="Foster-Nyarko E."/>
            <person name="Jarju S."/>
            <person name="Secka A."/>
            <person name="Antonio M."/>
            <person name="Oren A."/>
            <person name="Chaudhuri R.R."/>
            <person name="La Ragione R."/>
            <person name="Hildebrand F."/>
            <person name="Pallen M.J."/>
        </authorList>
    </citation>
    <scope>NUCLEOTIDE SEQUENCE</scope>
    <source>
        <strain evidence="2">316</strain>
    </source>
</reference>
<evidence type="ECO:0000313" key="2">
    <source>
        <dbReference type="EMBL" id="HJE22360.1"/>
    </source>
</evidence>
<reference evidence="2" key="2">
    <citation type="submission" date="2021-09" db="EMBL/GenBank/DDBJ databases">
        <authorList>
            <person name="Gilroy R."/>
        </authorList>
    </citation>
    <scope>NUCLEOTIDE SEQUENCE</scope>
    <source>
        <strain evidence="2">316</strain>
    </source>
</reference>
<dbReference type="Proteomes" id="UP000742631">
    <property type="component" value="Unassembled WGS sequence"/>
</dbReference>
<feature type="compositionally biased region" description="Basic and acidic residues" evidence="1">
    <location>
        <begin position="42"/>
        <end position="55"/>
    </location>
</feature>
<dbReference type="Pfam" id="PF11338">
    <property type="entry name" value="DUF3140"/>
    <property type="match status" value="1"/>
</dbReference>
<evidence type="ECO:0000313" key="3">
    <source>
        <dbReference type="Proteomes" id="UP000742631"/>
    </source>
</evidence>
<dbReference type="EMBL" id="DYYG01000007">
    <property type="protein sequence ID" value="HJE22360.1"/>
    <property type="molecule type" value="Genomic_DNA"/>
</dbReference>
<evidence type="ECO:0000256" key="1">
    <source>
        <dbReference type="SAM" id="MobiDB-lite"/>
    </source>
</evidence>
<organism evidence="2 3">
    <name type="scientific">Methylorubrum populi</name>
    <dbReference type="NCBI Taxonomy" id="223967"/>
    <lineage>
        <taxon>Bacteria</taxon>
        <taxon>Pseudomonadati</taxon>
        <taxon>Pseudomonadota</taxon>
        <taxon>Alphaproteobacteria</taxon>
        <taxon>Hyphomicrobiales</taxon>
        <taxon>Methylobacteriaceae</taxon>
        <taxon>Methylorubrum</taxon>
    </lineage>
</organism>
<dbReference type="AlphaFoldDB" id="A0A921DZ70"/>
<feature type="region of interest" description="Disordered" evidence="1">
    <location>
        <begin position="33"/>
        <end position="55"/>
    </location>
</feature>
<accession>A0A921DZ70</accession>
<dbReference type="PANTHER" id="PTHR40630">
    <property type="entry name" value="POSSIBLE DNA-BINDING PROTEIN"/>
    <property type="match status" value="1"/>
</dbReference>
<protein>
    <submittedName>
        <fullName evidence="2">DUF3140 domain-containing protein</fullName>
    </submittedName>
</protein>